<comment type="caution">
    <text evidence="3">The sequence shown here is derived from an EMBL/GenBank/DDBJ whole genome shotgun (WGS) entry which is preliminary data.</text>
</comment>
<sequence>MGKPDPVRSPDSVSLHTQPGGSYRDAPDHALPDGADDLPPLYDDLPEAGGSTSQSAPLLPSYSSPDDTGGAAGSSLQPFRHDDTHAYYLDARLDSDPEHLESQVREWAARPPRPFVRVYGYHNEPRRNKDGKTESRKITDFDVQVEVTPHLYADAAARRSWRELRTVENGDRARRGTVFRRRAERCGAGNIELGQLEAPSLRQWCHMYCASHSGLKSFVLKRRVLGFGEGAVKEHIACMVRDTNYKGHFQVSFLLRDETVEIWNECRVNRWRLTKWICMLFYVSMLWLLTWPYLFCRTKRFETVTADWYFSKDDGEGRKRYVSLSENQWYNLWGRALAKAVLSKRQGTLNQQDLLAAEGADPTFDTGNATVDGALGVLRAGLGAMNEVNRHLGWGQDQC</sequence>
<accession>A0A423XDL8</accession>
<feature type="region of interest" description="Disordered" evidence="1">
    <location>
        <begin position="1"/>
        <end position="79"/>
    </location>
</feature>
<feature type="compositionally biased region" description="Polar residues" evidence="1">
    <location>
        <begin position="50"/>
        <end position="66"/>
    </location>
</feature>
<feature type="transmembrane region" description="Helical" evidence="2">
    <location>
        <begin position="276"/>
        <end position="295"/>
    </location>
</feature>
<reference evidence="3 4" key="1">
    <citation type="submission" date="2015-09" db="EMBL/GenBank/DDBJ databases">
        <title>Host preference determinants of Valsa canker pathogens revealed by comparative genomics.</title>
        <authorList>
            <person name="Yin Z."/>
            <person name="Huang L."/>
        </authorList>
    </citation>
    <scope>NUCLEOTIDE SEQUENCE [LARGE SCALE GENOMIC DNA]</scope>
    <source>
        <strain evidence="3 4">SXYLt</strain>
    </source>
</reference>
<name>A0A423XDL8_9PEZI</name>
<organism evidence="3 4">
    <name type="scientific">Cytospora leucostoma</name>
    <dbReference type="NCBI Taxonomy" id="1230097"/>
    <lineage>
        <taxon>Eukaryota</taxon>
        <taxon>Fungi</taxon>
        <taxon>Dikarya</taxon>
        <taxon>Ascomycota</taxon>
        <taxon>Pezizomycotina</taxon>
        <taxon>Sordariomycetes</taxon>
        <taxon>Sordariomycetidae</taxon>
        <taxon>Diaporthales</taxon>
        <taxon>Cytosporaceae</taxon>
        <taxon>Cytospora</taxon>
    </lineage>
</organism>
<keyword evidence="2" id="KW-1133">Transmembrane helix</keyword>
<dbReference type="OrthoDB" id="203796at2759"/>
<feature type="compositionally biased region" description="Polar residues" evidence="1">
    <location>
        <begin position="11"/>
        <end position="20"/>
    </location>
</feature>
<dbReference type="Proteomes" id="UP000285146">
    <property type="component" value="Unassembled WGS sequence"/>
</dbReference>
<dbReference type="EMBL" id="LKEB01000015">
    <property type="protein sequence ID" value="ROW14136.1"/>
    <property type="molecule type" value="Genomic_DNA"/>
</dbReference>
<protein>
    <submittedName>
        <fullName evidence="3">Uncharacterized protein</fullName>
    </submittedName>
</protein>
<evidence type="ECO:0000313" key="3">
    <source>
        <dbReference type="EMBL" id="ROW14136.1"/>
    </source>
</evidence>
<keyword evidence="2" id="KW-0472">Membrane</keyword>
<evidence type="ECO:0000256" key="2">
    <source>
        <dbReference type="SAM" id="Phobius"/>
    </source>
</evidence>
<gene>
    <name evidence="3" type="ORF">VPNG_04279</name>
</gene>
<evidence type="ECO:0000313" key="4">
    <source>
        <dbReference type="Proteomes" id="UP000285146"/>
    </source>
</evidence>
<dbReference type="PANTHER" id="PTHR37848">
    <property type="entry name" value="EXPRESSED PROTEIN"/>
    <property type="match status" value="1"/>
</dbReference>
<proteinExistence type="predicted"/>
<dbReference type="InParanoid" id="A0A423XDL8"/>
<dbReference type="AlphaFoldDB" id="A0A423XDL8"/>
<keyword evidence="4" id="KW-1185">Reference proteome</keyword>
<dbReference type="PANTHER" id="PTHR37848:SF1">
    <property type="entry name" value="SUN DOMAIN-CONTAINING PROTEIN"/>
    <property type="match status" value="1"/>
</dbReference>
<evidence type="ECO:0000256" key="1">
    <source>
        <dbReference type="SAM" id="MobiDB-lite"/>
    </source>
</evidence>
<keyword evidence="2" id="KW-0812">Transmembrane</keyword>